<dbReference type="PROSITE" id="PS51465">
    <property type="entry name" value="KAZAL_2"/>
    <property type="match status" value="2"/>
</dbReference>
<feature type="signal peptide" evidence="4">
    <location>
        <begin position="1"/>
        <end position="16"/>
    </location>
</feature>
<reference evidence="6" key="2">
    <citation type="submission" date="2020-11" db="EMBL/GenBank/DDBJ databases">
        <authorList>
            <person name="McCartney M.A."/>
            <person name="Auch B."/>
            <person name="Kono T."/>
            <person name="Mallez S."/>
            <person name="Becker A."/>
            <person name="Gohl D.M."/>
            <person name="Silverstein K.A.T."/>
            <person name="Koren S."/>
            <person name="Bechman K.B."/>
            <person name="Herman A."/>
            <person name="Abrahante J.E."/>
            <person name="Garbe J."/>
        </authorList>
    </citation>
    <scope>NUCLEOTIDE SEQUENCE</scope>
    <source>
        <strain evidence="6">Duluth1</strain>
        <tissue evidence="6">Whole animal</tissue>
    </source>
</reference>
<feature type="domain" description="Kazal-like" evidence="5">
    <location>
        <begin position="101"/>
        <end position="157"/>
    </location>
</feature>
<dbReference type="SMART" id="SM00280">
    <property type="entry name" value="KAZAL"/>
    <property type="match status" value="2"/>
</dbReference>
<evidence type="ECO:0000313" key="6">
    <source>
        <dbReference type="EMBL" id="KAH3692440.1"/>
    </source>
</evidence>
<dbReference type="SUPFAM" id="SSF100895">
    <property type="entry name" value="Kazal-type serine protease inhibitors"/>
    <property type="match status" value="2"/>
</dbReference>
<dbReference type="Pfam" id="PF07648">
    <property type="entry name" value="Kazal_2"/>
    <property type="match status" value="1"/>
</dbReference>
<protein>
    <recommendedName>
        <fullName evidence="5">Kazal-like domain-containing protein</fullName>
    </recommendedName>
</protein>
<dbReference type="GO" id="GO:0005576">
    <property type="term" value="C:extracellular region"/>
    <property type="evidence" value="ECO:0007669"/>
    <property type="project" value="TreeGrafter"/>
</dbReference>
<dbReference type="EMBL" id="JAIWYP010000022">
    <property type="protein sequence ID" value="KAH3692440.1"/>
    <property type="molecule type" value="Genomic_DNA"/>
</dbReference>
<dbReference type="GO" id="GO:0004867">
    <property type="term" value="F:serine-type endopeptidase inhibitor activity"/>
    <property type="evidence" value="ECO:0007669"/>
    <property type="project" value="UniProtKB-KW"/>
</dbReference>
<dbReference type="CDD" id="cd00104">
    <property type="entry name" value="KAZAL_FS"/>
    <property type="match status" value="1"/>
</dbReference>
<dbReference type="PANTHER" id="PTHR10913:SF45">
    <property type="entry name" value="FOLLISTATIN, ISOFORM A-RELATED"/>
    <property type="match status" value="1"/>
</dbReference>
<feature type="domain" description="Kazal-like" evidence="5">
    <location>
        <begin position="17"/>
        <end position="78"/>
    </location>
</feature>
<dbReference type="GO" id="GO:0030154">
    <property type="term" value="P:cell differentiation"/>
    <property type="evidence" value="ECO:0007669"/>
    <property type="project" value="TreeGrafter"/>
</dbReference>
<evidence type="ECO:0000313" key="7">
    <source>
        <dbReference type="Proteomes" id="UP000828390"/>
    </source>
</evidence>
<evidence type="ECO:0000256" key="1">
    <source>
        <dbReference type="ARBA" id="ARBA00022690"/>
    </source>
</evidence>
<reference evidence="6" key="1">
    <citation type="journal article" date="2019" name="bioRxiv">
        <title>The Genome of the Zebra Mussel, Dreissena polymorpha: A Resource for Invasive Species Research.</title>
        <authorList>
            <person name="McCartney M.A."/>
            <person name="Auch B."/>
            <person name="Kono T."/>
            <person name="Mallez S."/>
            <person name="Zhang Y."/>
            <person name="Obille A."/>
            <person name="Becker A."/>
            <person name="Abrahante J.E."/>
            <person name="Garbe J."/>
            <person name="Badalamenti J.P."/>
            <person name="Herman A."/>
            <person name="Mangelson H."/>
            <person name="Liachko I."/>
            <person name="Sullivan S."/>
            <person name="Sone E.D."/>
            <person name="Koren S."/>
            <person name="Silverstein K.A.T."/>
            <person name="Beckman K.B."/>
            <person name="Gohl D.M."/>
        </authorList>
    </citation>
    <scope>NUCLEOTIDE SEQUENCE</scope>
    <source>
        <strain evidence="6">Duluth1</strain>
        <tissue evidence="6">Whole animal</tissue>
    </source>
</reference>
<keyword evidence="2" id="KW-0722">Serine protease inhibitor</keyword>
<keyword evidence="4" id="KW-0732">Signal</keyword>
<dbReference type="Pfam" id="PF00050">
    <property type="entry name" value="Kazal_1"/>
    <property type="match status" value="1"/>
</dbReference>
<dbReference type="InterPro" id="IPR002350">
    <property type="entry name" value="Kazal_dom"/>
</dbReference>
<keyword evidence="7" id="KW-1185">Reference proteome</keyword>
<name>A0A9D3Y5P9_DREPO</name>
<gene>
    <name evidence="6" type="ORF">DPMN_194281</name>
</gene>
<evidence type="ECO:0000256" key="3">
    <source>
        <dbReference type="ARBA" id="ARBA00023157"/>
    </source>
</evidence>
<sequence>MIEALFFIAGLAAVRGANVASLCTTNLQQLNCLTEYRVESDERVCGNDGVTYTNFCQYAQARCSHPNMHLDYIGSCTGTVVGSTNPPATTMPTVPTTTLDPALVTFCTASPRPTCSQELAPVCGSDMKLYLNKCEFSRAFCNNNSLSSKDLSFCTGS</sequence>
<dbReference type="Proteomes" id="UP000828390">
    <property type="component" value="Unassembled WGS sequence"/>
</dbReference>
<dbReference type="InterPro" id="IPR036058">
    <property type="entry name" value="Kazal_dom_sf"/>
</dbReference>
<comment type="caution">
    <text evidence="6">The sequence shown here is derived from an EMBL/GenBank/DDBJ whole genome shotgun (WGS) entry which is preliminary data.</text>
</comment>
<dbReference type="Gene3D" id="3.30.60.30">
    <property type="match status" value="2"/>
</dbReference>
<proteinExistence type="predicted"/>
<evidence type="ECO:0000256" key="2">
    <source>
        <dbReference type="ARBA" id="ARBA00022900"/>
    </source>
</evidence>
<dbReference type="OrthoDB" id="6157426at2759"/>
<feature type="chain" id="PRO_5039082049" description="Kazal-like domain-containing protein" evidence="4">
    <location>
        <begin position="17"/>
        <end position="157"/>
    </location>
</feature>
<accession>A0A9D3Y5P9</accession>
<keyword evidence="3" id="KW-1015">Disulfide bond</keyword>
<organism evidence="6 7">
    <name type="scientific">Dreissena polymorpha</name>
    <name type="common">Zebra mussel</name>
    <name type="synonym">Mytilus polymorpha</name>
    <dbReference type="NCBI Taxonomy" id="45954"/>
    <lineage>
        <taxon>Eukaryota</taxon>
        <taxon>Metazoa</taxon>
        <taxon>Spiralia</taxon>
        <taxon>Lophotrochozoa</taxon>
        <taxon>Mollusca</taxon>
        <taxon>Bivalvia</taxon>
        <taxon>Autobranchia</taxon>
        <taxon>Heteroconchia</taxon>
        <taxon>Euheterodonta</taxon>
        <taxon>Imparidentia</taxon>
        <taxon>Neoheterodontei</taxon>
        <taxon>Myida</taxon>
        <taxon>Dreissenoidea</taxon>
        <taxon>Dreissenidae</taxon>
        <taxon>Dreissena</taxon>
    </lineage>
</organism>
<dbReference type="AlphaFoldDB" id="A0A9D3Y5P9"/>
<keyword evidence="1" id="KW-0646">Protease inhibitor</keyword>
<evidence type="ECO:0000256" key="4">
    <source>
        <dbReference type="SAM" id="SignalP"/>
    </source>
</evidence>
<dbReference type="PANTHER" id="PTHR10913">
    <property type="entry name" value="FOLLISTATIN-RELATED"/>
    <property type="match status" value="1"/>
</dbReference>
<dbReference type="InterPro" id="IPR050653">
    <property type="entry name" value="Prot_Inhib_GrowthFact_Antg"/>
</dbReference>
<evidence type="ECO:0000259" key="5">
    <source>
        <dbReference type="PROSITE" id="PS51465"/>
    </source>
</evidence>